<dbReference type="EMBL" id="CAXAMN010002410">
    <property type="protein sequence ID" value="CAK8999498.1"/>
    <property type="molecule type" value="Genomic_DNA"/>
</dbReference>
<comment type="caution">
    <text evidence="1">The sequence shown here is derived from an EMBL/GenBank/DDBJ whole genome shotgun (WGS) entry which is preliminary data.</text>
</comment>
<feature type="non-terminal residue" evidence="1">
    <location>
        <position position="76"/>
    </location>
</feature>
<name>A0ABP0IDN0_9DINO</name>
<feature type="non-terminal residue" evidence="1">
    <location>
        <position position="1"/>
    </location>
</feature>
<evidence type="ECO:0000313" key="1">
    <source>
        <dbReference type="EMBL" id="CAK8999498.1"/>
    </source>
</evidence>
<dbReference type="Proteomes" id="UP001642484">
    <property type="component" value="Unassembled WGS sequence"/>
</dbReference>
<gene>
    <name evidence="1" type="ORF">CCMP2556_LOCUS5674</name>
</gene>
<proteinExistence type="predicted"/>
<keyword evidence="2" id="KW-1185">Reference proteome</keyword>
<sequence length="76" mass="8407">VQAFAVCFGVFKLVQGSATLKSCLENLEGTLEWVESISADCRYIGEKASVGEEQPISEQEQDLKVLENTCRPEILQ</sequence>
<evidence type="ECO:0000313" key="2">
    <source>
        <dbReference type="Proteomes" id="UP001642484"/>
    </source>
</evidence>
<organism evidence="1 2">
    <name type="scientific">Durusdinium trenchii</name>
    <dbReference type="NCBI Taxonomy" id="1381693"/>
    <lineage>
        <taxon>Eukaryota</taxon>
        <taxon>Sar</taxon>
        <taxon>Alveolata</taxon>
        <taxon>Dinophyceae</taxon>
        <taxon>Suessiales</taxon>
        <taxon>Symbiodiniaceae</taxon>
        <taxon>Durusdinium</taxon>
    </lineage>
</organism>
<accession>A0ABP0IDN0</accession>
<reference evidence="1 2" key="1">
    <citation type="submission" date="2024-02" db="EMBL/GenBank/DDBJ databases">
        <authorList>
            <person name="Chen Y."/>
            <person name="Shah S."/>
            <person name="Dougan E. K."/>
            <person name="Thang M."/>
            <person name="Chan C."/>
        </authorList>
    </citation>
    <scope>NUCLEOTIDE SEQUENCE [LARGE SCALE GENOMIC DNA]</scope>
</reference>
<protein>
    <submittedName>
        <fullName evidence="1">Uncharacterized protein</fullName>
    </submittedName>
</protein>